<evidence type="ECO:0000256" key="14">
    <source>
        <dbReference type="ARBA" id="ARBA00023002"/>
    </source>
</evidence>
<dbReference type="CDD" id="cd14958">
    <property type="entry name" value="NHL_PAL_like"/>
    <property type="match status" value="1"/>
</dbReference>
<keyword evidence="18 27" id="KW-1015">Disulfide bond</keyword>
<evidence type="ECO:0000256" key="4">
    <source>
        <dbReference type="ARBA" id="ARBA00006026"/>
    </source>
</evidence>
<evidence type="ECO:0000256" key="15">
    <source>
        <dbReference type="ARBA" id="ARBA00023008"/>
    </source>
</evidence>
<feature type="binding site" evidence="25">
    <location>
        <position position="417"/>
    </location>
    <ligand>
        <name>a protein</name>
        <dbReference type="ChEBI" id="CHEBI:16541"/>
    </ligand>
    <ligandPart>
        <name>C-terminal Xaa-(2S)-2-hydroxyglycine residue</name>
        <dbReference type="ChEBI" id="CHEBI:142768"/>
    </ligandPart>
</feature>
<reference evidence="33" key="1">
    <citation type="submission" date="2025-08" db="UniProtKB">
        <authorList>
            <consortium name="RefSeq"/>
        </authorList>
    </citation>
    <scope>IDENTIFICATION</scope>
    <source>
        <tissue evidence="33">Tentacle</tissue>
    </source>
</reference>
<feature type="domain" description="Copper type II ascorbate-dependent monooxygenase N-terminal" evidence="30">
    <location>
        <begin position="52"/>
        <end position="169"/>
    </location>
</feature>
<comment type="similarity">
    <text evidence="4">In the C-terminal section; belongs to the peptidyl-alpha-hydroxyglycine alpha-amidating lyase family.</text>
</comment>
<comment type="catalytic activity">
    <reaction evidence="1">
        <text>a [peptide]-C-terminal (2S)-2-hydroxyglycine = a [peptide]-C-terminal amide + glyoxylate</text>
        <dbReference type="Rhea" id="RHEA:20924"/>
        <dbReference type="Rhea" id="RHEA-COMP:13485"/>
        <dbReference type="Rhea" id="RHEA-COMP:15321"/>
        <dbReference type="ChEBI" id="CHEBI:36655"/>
        <dbReference type="ChEBI" id="CHEBI:137001"/>
        <dbReference type="ChEBI" id="CHEBI:142768"/>
        <dbReference type="EC" id="4.3.2.5"/>
    </reaction>
</comment>
<feature type="binding site" evidence="26">
    <location>
        <position position="308"/>
    </location>
    <ligand>
        <name>Cu(2+)</name>
        <dbReference type="ChEBI" id="CHEBI:29036"/>
        <label>1</label>
        <note>catalytic</note>
    </ligand>
</feature>
<organism evidence="32 33">
    <name type="scientific">Actinia tenebrosa</name>
    <name type="common">Australian red waratah sea anemone</name>
    <dbReference type="NCBI Taxonomy" id="6105"/>
    <lineage>
        <taxon>Eukaryota</taxon>
        <taxon>Metazoa</taxon>
        <taxon>Cnidaria</taxon>
        <taxon>Anthozoa</taxon>
        <taxon>Hexacorallia</taxon>
        <taxon>Actiniaria</taxon>
        <taxon>Actiniidae</taxon>
        <taxon>Actinia</taxon>
    </lineage>
</organism>
<feature type="binding site" evidence="26">
    <location>
        <position position="469"/>
    </location>
    <ligand>
        <name>Zn(2+)</name>
        <dbReference type="ChEBI" id="CHEBI:29105"/>
        <note>catalytic</note>
    </ligand>
</feature>
<feature type="binding site" evidence="26">
    <location>
        <position position="669"/>
    </location>
    <ligand>
        <name>Ca(2+)</name>
        <dbReference type="ChEBI" id="CHEBI:29108"/>
        <note>structural</note>
    </ligand>
</feature>
<dbReference type="Pfam" id="PF01082">
    <property type="entry name" value="Cu2_monooxygen"/>
    <property type="match status" value="1"/>
</dbReference>
<evidence type="ECO:0000256" key="7">
    <source>
        <dbReference type="ARBA" id="ARBA00022525"/>
    </source>
</evidence>
<accession>A0A6P8HAJ5</accession>
<dbReference type="Proteomes" id="UP000515163">
    <property type="component" value="Unplaced"/>
</dbReference>
<evidence type="ECO:0000256" key="3">
    <source>
        <dbReference type="ARBA" id="ARBA00004613"/>
    </source>
</evidence>
<dbReference type="Pfam" id="PF01436">
    <property type="entry name" value="NHL"/>
    <property type="match status" value="3"/>
</dbReference>
<evidence type="ECO:0000256" key="18">
    <source>
        <dbReference type="ARBA" id="ARBA00023157"/>
    </source>
</evidence>
<keyword evidence="21" id="KW-0511">Multifunctional enzyme</keyword>
<dbReference type="PROSITE" id="PS00084">
    <property type="entry name" value="CU2_MONOOXYGENASE_1"/>
    <property type="match status" value="1"/>
</dbReference>
<dbReference type="InterPro" id="IPR011042">
    <property type="entry name" value="6-blade_b-propeller_TolB-like"/>
</dbReference>
<feature type="binding site" evidence="26">
    <location>
        <position position="94"/>
    </location>
    <ligand>
        <name>Cu(2+)</name>
        <dbReference type="ChEBI" id="CHEBI:29036"/>
        <label>1</label>
        <note>catalytic</note>
    </ligand>
</feature>
<dbReference type="InterPro" id="IPR024548">
    <property type="entry name" value="Cu2_monoox_C"/>
</dbReference>
<sequence>MAGQSSWILLCVVILSVGVTTRSLEDYYGYYDYDEALFRRSNQQQDEKENLEIRMPDVHPVKHDSYFCTSMKVSDADTYIVGYNPHAEMHTAHHMLLFGCEVPASQEKSWNCGDMGVGVCRSGSAEKIMYAWGRNAPVLKLPKDVAFKVGGSTIVKYLVLQVHYGHVDKFLKNPSLKDQSGVTLFTTKQRQKYLAGIFLDANGYGLIPPFKPAWHLDVGCQYDNPAVIHPFAFRVHTHKLGTVVSGYRVRNSKWTLIGKNDPQRPQAFYSIENAPEIERGDYLAARCTYNSMSKKRTTYIGATMKDEMCNFYMMFYYDPTSTNSAPEESCGYMPQQMLNYFPADSNVPLPGSGEKMEMKRDYIEDDACPHCKRTIPLLSVKENWPQGGSQTGELPIKAGQVTAVSLDSKGNVVIFHRSSRAWMGDTFDDHNRLAEKYQSPIIENTVAWLDAETGKILREWGAGKFYLPHGLTVDRDNNLWLTDVGLHQVFKYGPGGSDEALITLGTKLIPGDGWNQFCKPTGVAIDSDGSFFVSDGYCNERVLKYTPSGDRITMAITNAAFPASFPRPHSFNIPHSVSLDVQHNQLYMADRENGRVLVFDSKSGKLLNSLTGFGSRVFAAHYDPADGGLLHVVNGEDGQSTVQGYTFSIAAKKTVQTWRPKEGFTEPHDVASNSQGSAVYVAEIGPNRIWKFVQA</sequence>
<dbReference type="GO" id="GO:0004504">
    <property type="term" value="F:peptidylglycine monooxygenase activity"/>
    <property type="evidence" value="ECO:0007669"/>
    <property type="project" value="UniProtKB-EC"/>
</dbReference>
<evidence type="ECO:0000256" key="11">
    <source>
        <dbReference type="ARBA" id="ARBA00022737"/>
    </source>
</evidence>
<dbReference type="PROSITE" id="PS00085">
    <property type="entry name" value="CU2_MONOOXYGENASE_2"/>
    <property type="match status" value="1"/>
</dbReference>
<feature type="binding site" evidence="26">
    <location>
        <position position="93"/>
    </location>
    <ligand>
        <name>Cu(2+)</name>
        <dbReference type="ChEBI" id="CHEBI:29036"/>
        <label>1</label>
        <note>catalytic</note>
    </ligand>
</feature>
<feature type="domain" description="Copper type II ascorbate-dependent monooxygenase C-terminal" evidence="31">
    <location>
        <begin position="195"/>
        <end position="330"/>
    </location>
</feature>
<keyword evidence="17" id="KW-0472">Membrane</keyword>
<evidence type="ECO:0000256" key="6">
    <source>
        <dbReference type="ARBA" id="ARBA00010676"/>
    </source>
</evidence>
<dbReference type="InterPro" id="IPR036939">
    <property type="entry name" value="Cu2_ascorb_mOase_N_sf"/>
</dbReference>
<dbReference type="Gene3D" id="2.120.10.30">
    <property type="entry name" value="TolB, C-terminal domain"/>
    <property type="match status" value="1"/>
</dbReference>
<name>A0A6P8HAJ5_ACTTE</name>
<evidence type="ECO:0000256" key="10">
    <source>
        <dbReference type="ARBA" id="ARBA00022729"/>
    </source>
</evidence>
<keyword evidence="20" id="KW-0456">Lyase</keyword>
<evidence type="ECO:0000256" key="23">
    <source>
        <dbReference type="ARBA" id="ARBA00037847"/>
    </source>
</evidence>
<dbReference type="InterPro" id="IPR000323">
    <property type="entry name" value="Cu2_ascorb_mOase_N"/>
</dbReference>
<keyword evidence="12 26" id="KW-0862">Zinc</keyword>
<evidence type="ECO:0000256" key="21">
    <source>
        <dbReference type="ARBA" id="ARBA00023268"/>
    </source>
</evidence>
<comment type="similarity">
    <text evidence="6">Belongs to the copper type II ascorbate-dependent monooxygenase family.</text>
</comment>
<dbReference type="PRINTS" id="PR00790">
    <property type="entry name" value="PAMONOXGNASE"/>
</dbReference>
<dbReference type="GO" id="GO:0006518">
    <property type="term" value="P:peptide metabolic process"/>
    <property type="evidence" value="ECO:0007669"/>
    <property type="project" value="InterPro"/>
</dbReference>
<dbReference type="GO" id="GO:0005507">
    <property type="term" value="F:copper ion binding"/>
    <property type="evidence" value="ECO:0007669"/>
    <property type="project" value="InterPro"/>
</dbReference>
<keyword evidence="15 26" id="KW-0186">Copper</keyword>
<keyword evidence="22" id="KW-0968">Cytoplasmic vesicle</keyword>
<feature type="signal peptide" evidence="29">
    <location>
        <begin position="1"/>
        <end position="23"/>
    </location>
</feature>
<evidence type="ECO:0000256" key="26">
    <source>
        <dbReference type="PIRSR" id="PIRSR600720-2"/>
    </source>
</evidence>
<dbReference type="SUPFAM" id="SSF101898">
    <property type="entry name" value="NHL repeat"/>
    <property type="match status" value="1"/>
</dbReference>
<comment type="cofactor">
    <cofactor evidence="26">
        <name>Zn(2+)</name>
        <dbReference type="ChEBI" id="CHEBI:29105"/>
    </cofactor>
    <text evidence="26">Binds one Zn(2+) ion per subunit.</text>
</comment>
<evidence type="ECO:0000256" key="8">
    <source>
        <dbReference type="ARBA" id="ARBA00022692"/>
    </source>
</evidence>
<comment type="catalytic activity">
    <reaction evidence="24">
        <text>a [peptide]-C-terminal glycine + 2 L-ascorbate + O2 = a [peptide]-C-terminal (2S)-2-hydroxyglycine + 2 monodehydro-L-ascorbate radical + H2O</text>
        <dbReference type="Rhea" id="RHEA:21452"/>
        <dbReference type="Rhea" id="RHEA-COMP:13486"/>
        <dbReference type="Rhea" id="RHEA-COMP:15321"/>
        <dbReference type="ChEBI" id="CHEBI:15377"/>
        <dbReference type="ChEBI" id="CHEBI:15379"/>
        <dbReference type="ChEBI" id="CHEBI:38290"/>
        <dbReference type="ChEBI" id="CHEBI:59513"/>
        <dbReference type="ChEBI" id="CHEBI:137000"/>
        <dbReference type="ChEBI" id="CHEBI:142768"/>
        <dbReference type="EC" id="1.14.17.3"/>
    </reaction>
</comment>
<evidence type="ECO:0000256" key="28">
    <source>
        <dbReference type="PROSITE-ProRule" id="PRU00504"/>
    </source>
</evidence>
<dbReference type="InterPro" id="IPR008977">
    <property type="entry name" value="PHM/PNGase_F_dom_sf"/>
</dbReference>
<evidence type="ECO:0000256" key="27">
    <source>
        <dbReference type="PIRSR" id="PIRSR600720-3"/>
    </source>
</evidence>
<evidence type="ECO:0000256" key="12">
    <source>
        <dbReference type="ARBA" id="ARBA00022833"/>
    </source>
</evidence>
<keyword evidence="13" id="KW-1133">Transmembrane helix</keyword>
<keyword evidence="8" id="KW-0812">Transmembrane</keyword>
<evidence type="ECO:0000259" key="31">
    <source>
        <dbReference type="Pfam" id="PF03712"/>
    </source>
</evidence>
<evidence type="ECO:0000313" key="32">
    <source>
        <dbReference type="Proteomes" id="UP000515163"/>
    </source>
</evidence>
<dbReference type="InterPro" id="IPR001258">
    <property type="entry name" value="NHL_repeat"/>
</dbReference>
<dbReference type="GO" id="GO:0004598">
    <property type="term" value="F:peptidylamidoglycolate lyase activity"/>
    <property type="evidence" value="ECO:0007669"/>
    <property type="project" value="UniProtKB-EC"/>
</dbReference>
<evidence type="ECO:0000256" key="24">
    <source>
        <dbReference type="ARBA" id="ARBA00048431"/>
    </source>
</evidence>
<protein>
    <submittedName>
        <fullName evidence="33">Peptidyl-glycine alpha-amidating monooxygenase B-like isoform X2</fullName>
    </submittedName>
</protein>
<dbReference type="Pfam" id="PF03712">
    <property type="entry name" value="Cu2_monoox_C"/>
    <property type="match status" value="1"/>
</dbReference>
<feature type="binding site" evidence="26">
    <location>
        <position position="471"/>
    </location>
    <ligand>
        <name>Ca(2+)</name>
        <dbReference type="ChEBI" id="CHEBI:29108"/>
        <note>structural</note>
    </ligand>
</feature>
<evidence type="ECO:0000256" key="13">
    <source>
        <dbReference type="ARBA" id="ARBA00022989"/>
    </source>
</evidence>
<feature type="disulfide bond" evidence="27">
    <location>
        <begin position="68"/>
        <end position="112"/>
    </location>
</feature>
<dbReference type="Gene3D" id="2.60.120.230">
    <property type="match status" value="1"/>
</dbReference>
<feature type="binding site" evidence="25">
    <location>
        <position position="537"/>
    </location>
    <ligand>
        <name>a protein</name>
        <dbReference type="ChEBI" id="CHEBI:16541"/>
    </ligand>
    <ligandPart>
        <name>C-terminal Xaa-(2S)-2-hydroxyglycine residue</name>
        <dbReference type="ChEBI" id="CHEBI:142768"/>
    </ligandPart>
</feature>
<keyword evidence="11" id="KW-0677">Repeat</keyword>
<dbReference type="PANTHER" id="PTHR10680:SF14">
    <property type="entry name" value="PEPTIDYL-GLYCINE ALPHA-AMIDATING MONOOXYGENASE"/>
    <property type="match status" value="1"/>
</dbReference>
<keyword evidence="7" id="KW-0964">Secreted</keyword>
<dbReference type="GO" id="GO:0031410">
    <property type="term" value="C:cytoplasmic vesicle"/>
    <property type="evidence" value="ECO:0007669"/>
    <property type="project" value="UniProtKB-SubCell"/>
</dbReference>
<feature type="binding site" evidence="26">
    <location>
        <position position="236"/>
    </location>
    <ligand>
        <name>Cu(2+)</name>
        <dbReference type="ChEBI" id="CHEBI:29036"/>
        <label>1</label>
        <note>catalytic</note>
    </ligand>
</feature>
<dbReference type="GeneID" id="116290559"/>
<comment type="cofactor">
    <cofactor evidence="26">
        <name>Cu(2+)</name>
        <dbReference type="ChEBI" id="CHEBI:29036"/>
    </cofactor>
    <text evidence="26">Binds 2 Cu(2+) ions per subunit.</text>
</comment>
<evidence type="ECO:0000256" key="5">
    <source>
        <dbReference type="ARBA" id="ARBA00010263"/>
    </source>
</evidence>
<keyword evidence="19" id="KW-0325">Glycoprotein</keyword>
<dbReference type="GO" id="GO:0012505">
    <property type="term" value="C:endomembrane system"/>
    <property type="evidence" value="ECO:0007669"/>
    <property type="project" value="UniProtKB-SubCell"/>
</dbReference>
<comment type="subcellular location">
    <subcellularLocation>
        <location evidence="2">Cytoplasmic vesicle</location>
    </subcellularLocation>
    <subcellularLocation>
        <location evidence="23">Endomembrane system</location>
        <topology evidence="23">Single-pass membrane protein</topology>
    </subcellularLocation>
    <subcellularLocation>
        <location evidence="3">Secreted</location>
    </subcellularLocation>
</comment>
<keyword evidence="10 29" id="KW-0732">Signal</keyword>
<dbReference type="OrthoDB" id="10044505at2759"/>
<dbReference type="GO" id="GO:0016020">
    <property type="term" value="C:membrane"/>
    <property type="evidence" value="ECO:0007669"/>
    <property type="project" value="InterPro"/>
</dbReference>
<dbReference type="InterPro" id="IPR014783">
    <property type="entry name" value="Cu2_ascorb_mOase_CS-2"/>
</dbReference>
<feature type="binding site" evidence="26">
    <location>
        <position position="575"/>
    </location>
    <ligand>
        <name>Zn(2+)</name>
        <dbReference type="ChEBI" id="CHEBI:29105"/>
        <note>catalytic</note>
    </ligand>
</feature>
<feature type="binding site" evidence="25">
    <location>
        <position position="591"/>
    </location>
    <ligand>
        <name>a protein</name>
        <dbReference type="ChEBI" id="CHEBI:16541"/>
    </ligand>
    <ligandPart>
        <name>C-terminal Xaa-(2S)-2-hydroxyglycine residue</name>
        <dbReference type="ChEBI" id="CHEBI:142768"/>
    </ligandPart>
</feature>
<dbReference type="FunFam" id="2.60.120.310:FF:000005">
    <property type="entry name" value="Peptidylglycine alpha-hydroxylating monooxygenase"/>
    <property type="match status" value="1"/>
</dbReference>
<dbReference type="InterPro" id="IPR000720">
    <property type="entry name" value="PHM/PAL"/>
</dbReference>
<feature type="binding site" evidence="26">
    <location>
        <position position="163"/>
    </location>
    <ligand>
        <name>Cu(2+)</name>
        <dbReference type="ChEBI" id="CHEBI:29036"/>
        <label>1</label>
        <note>catalytic</note>
    </ligand>
</feature>
<dbReference type="PANTHER" id="PTHR10680">
    <property type="entry name" value="PEPTIDYL-GLYCINE ALPHA-AMIDATING MONOOXYGENASE"/>
    <property type="match status" value="1"/>
</dbReference>
<gene>
    <name evidence="33" type="primary">LOC116290559</name>
</gene>
<comment type="similarity">
    <text evidence="5">In the N-terminal section; belongs to the copper type II ascorbate-dependent monooxygenase family.</text>
</comment>
<keyword evidence="26" id="KW-0106">Calcium</keyword>
<feature type="chain" id="PRO_5028185219" evidence="29">
    <location>
        <begin position="24"/>
        <end position="695"/>
    </location>
</feature>
<evidence type="ECO:0000256" key="1">
    <source>
        <dbReference type="ARBA" id="ARBA00000686"/>
    </source>
</evidence>
<feature type="binding site" evidence="26">
    <location>
        <position position="668"/>
    </location>
    <ligand>
        <name>Zn(2+)</name>
        <dbReference type="ChEBI" id="CHEBI:29105"/>
        <note>catalytic</note>
    </ligand>
</feature>
<dbReference type="InterPro" id="IPR014784">
    <property type="entry name" value="Cu2_ascorb_mOase-like_C"/>
</dbReference>
<evidence type="ECO:0000256" key="16">
    <source>
        <dbReference type="ARBA" id="ARBA00023033"/>
    </source>
</evidence>
<dbReference type="Gene3D" id="2.60.120.310">
    <property type="entry name" value="Copper type II, ascorbate-dependent monooxygenase, N-terminal domain"/>
    <property type="match status" value="1"/>
</dbReference>
<dbReference type="RefSeq" id="XP_031553479.1">
    <property type="nucleotide sequence ID" value="XM_031697619.1"/>
</dbReference>
<feature type="repeat" description="NHL" evidence="28">
    <location>
        <begin position="566"/>
        <end position="602"/>
    </location>
</feature>
<dbReference type="FunFam" id="2.60.120.230:FF:000002">
    <property type="entry name" value="Peptidyl-glycine alpha-amidating monooxygenase B"/>
    <property type="match status" value="1"/>
</dbReference>
<feature type="binding site" evidence="26">
    <location>
        <position position="238"/>
    </location>
    <ligand>
        <name>Cu(2+)</name>
        <dbReference type="ChEBI" id="CHEBI:29036"/>
        <label>1</label>
        <note>catalytic</note>
    </ligand>
</feature>
<evidence type="ECO:0000256" key="17">
    <source>
        <dbReference type="ARBA" id="ARBA00023136"/>
    </source>
</evidence>
<dbReference type="InterPro" id="IPR020611">
    <property type="entry name" value="Cu2_ascorb_mOase_CS-1"/>
</dbReference>
<evidence type="ECO:0000259" key="30">
    <source>
        <dbReference type="Pfam" id="PF01082"/>
    </source>
</evidence>
<evidence type="ECO:0000256" key="20">
    <source>
        <dbReference type="ARBA" id="ARBA00023239"/>
    </source>
</evidence>
<dbReference type="GO" id="GO:0005576">
    <property type="term" value="C:extracellular region"/>
    <property type="evidence" value="ECO:0007669"/>
    <property type="project" value="UniProtKB-SubCell"/>
</dbReference>
<evidence type="ECO:0000256" key="22">
    <source>
        <dbReference type="ARBA" id="ARBA00023329"/>
    </source>
</evidence>
<dbReference type="PROSITE" id="PS51125">
    <property type="entry name" value="NHL"/>
    <property type="match status" value="3"/>
</dbReference>
<dbReference type="SUPFAM" id="SSF49742">
    <property type="entry name" value="PHM/PNGase F"/>
    <property type="match status" value="2"/>
</dbReference>
<feature type="repeat" description="NHL" evidence="28">
    <location>
        <begin position="454"/>
        <end position="495"/>
    </location>
</feature>
<feature type="disulfide bond" evidence="27">
    <location>
        <begin position="100"/>
        <end position="120"/>
    </location>
</feature>
<feature type="disulfide bond" evidence="27">
    <location>
        <begin position="518"/>
        <end position="538"/>
    </location>
</feature>
<evidence type="ECO:0000256" key="29">
    <source>
        <dbReference type="SAM" id="SignalP"/>
    </source>
</evidence>
<keyword evidence="9 26" id="KW-0479">Metal-binding</keyword>
<feature type="binding site" evidence="26">
    <location>
        <position position="404"/>
    </location>
    <ligand>
        <name>Ca(2+)</name>
        <dbReference type="ChEBI" id="CHEBI:29108"/>
        <note>structural</note>
    </ligand>
</feature>
<dbReference type="AlphaFoldDB" id="A0A6P8HAJ5"/>
<keyword evidence="16" id="KW-0503">Monooxygenase</keyword>
<keyword evidence="14" id="KW-0560">Oxidoreductase</keyword>
<evidence type="ECO:0000256" key="19">
    <source>
        <dbReference type="ARBA" id="ARBA00023180"/>
    </source>
</evidence>
<evidence type="ECO:0000256" key="25">
    <source>
        <dbReference type="PIRSR" id="PIRSR600720-1"/>
    </source>
</evidence>
<proteinExistence type="inferred from homology"/>
<evidence type="ECO:0000313" key="33">
    <source>
        <dbReference type="RefSeq" id="XP_031553479.1"/>
    </source>
</evidence>
<evidence type="ECO:0000256" key="9">
    <source>
        <dbReference type="ARBA" id="ARBA00022723"/>
    </source>
</evidence>
<feature type="disulfide bond" evidence="27">
    <location>
        <begin position="287"/>
        <end position="309"/>
    </location>
</feature>
<keyword evidence="32" id="KW-1185">Reference proteome</keyword>
<evidence type="ECO:0000256" key="2">
    <source>
        <dbReference type="ARBA" id="ARBA00004541"/>
    </source>
</evidence>
<feature type="repeat" description="NHL" evidence="28">
    <location>
        <begin position="504"/>
        <end position="548"/>
    </location>
</feature>